<dbReference type="EMBL" id="BBYQ01000108">
    <property type="protein sequence ID" value="GAP31243.1"/>
    <property type="molecule type" value="Genomic_DNA"/>
</dbReference>
<evidence type="ECO:0000313" key="4">
    <source>
        <dbReference type="Proteomes" id="UP000180166"/>
    </source>
</evidence>
<dbReference type="Proteomes" id="UP000180166">
    <property type="component" value="Chromosome"/>
</dbReference>
<organism evidence="2 3">
    <name type="scientific">Nocardia seriolae</name>
    <dbReference type="NCBI Taxonomy" id="37332"/>
    <lineage>
        <taxon>Bacteria</taxon>
        <taxon>Bacillati</taxon>
        <taxon>Actinomycetota</taxon>
        <taxon>Actinomycetes</taxon>
        <taxon>Mycobacteriales</taxon>
        <taxon>Nocardiaceae</taxon>
        <taxon>Nocardia</taxon>
    </lineage>
</organism>
<accession>A0ABC9Z0N2</accession>
<name>A0ABC9Z0N2_9NOCA</name>
<dbReference type="GeneID" id="93372537"/>
<reference evidence="1 4" key="3">
    <citation type="submission" date="2016-10" db="EMBL/GenBank/DDBJ databases">
        <title>Genome sequence of Nocardia seriolae strain EM150506, isolated from Anguila japonica.</title>
        <authorList>
            <person name="Han H.-J."/>
        </authorList>
    </citation>
    <scope>NUCLEOTIDE SEQUENCE [LARGE SCALE GENOMIC DNA]</scope>
    <source>
        <strain evidence="1 4">EM150506</strain>
    </source>
</reference>
<protein>
    <submittedName>
        <fullName evidence="2">Uncharacterized protein</fullName>
    </submittedName>
</protein>
<evidence type="ECO:0000313" key="1">
    <source>
        <dbReference type="EMBL" id="APB01543.1"/>
    </source>
</evidence>
<sequence>MFHERNACHFCGRFVLEAEGWAESIPPYHTILATWDDESTVFNGSFHLGCVRNFERRGEFRQAIVDWLTTTNRLITVHDEDGQPHEISATGLGYTNKIAKLSDGEIYEDPRFNRWVFIEAAGPYHFLELEAAEALRAGQRVRGDGGGTSAVLPTEPAANIESWSLPELLGFLEIRDLYQELLDTLEPQYRFWEGGPGRAGYILTYSLSAVRPIPIGVGAFFDRYLQSYAPKRLEDA</sequence>
<reference evidence="3" key="1">
    <citation type="submission" date="2015-07" db="EMBL/GenBank/DDBJ databases">
        <title>Nocardia seriolae U-1 whole genome shotgun sequence.</title>
        <authorList>
            <person name="Imajoh M."/>
            <person name="Fukumoto Y."/>
            <person name="Sukeda M."/>
            <person name="Yamane J."/>
            <person name="Yamasaki K."/>
            <person name="Shimizu M."/>
            <person name="Ohnishi K."/>
            <person name="Oshima S."/>
        </authorList>
    </citation>
    <scope>NUCLEOTIDE SEQUENCE [LARGE SCALE GENOMIC DNA]</scope>
    <source>
        <strain evidence="3">U-1</strain>
    </source>
</reference>
<dbReference type="AlphaFoldDB" id="A0ABC9Z0N2"/>
<gene>
    <name evidence="1" type="ORF">NS506_07523</name>
    <name evidence="2" type="ORF">NSK11_contig00108-0006</name>
</gene>
<dbReference type="KEGG" id="nsr:NS506_07523"/>
<dbReference type="EMBL" id="CP017839">
    <property type="protein sequence ID" value="APB01543.1"/>
    <property type="molecule type" value="Genomic_DNA"/>
</dbReference>
<evidence type="ECO:0000313" key="3">
    <source>
        <dbReference type="Proteomes" id="UP000037179"/>
    </source>
</evidence>
<dbReference type="Proteomes" id="UP000037179">
    <property type="component" value="Unassembled WGS sequence"/>
</dbReference>
<keyword evidence="3" id="KW-1185">Reference proteome</keyword>
<proteinExistence type="predicted"/>
<evidence type="ECO:0000313" key="2">
    <source>
        <dbReference type="EMBL" id="GAP31243.1"/>
    </source>
</evidence>
<dbReference type="RefSeq" id="WP_033087321.1">
    <property type="nucleotide sequence ID" value="NZ_AP017900.1"/>
</dbReference>
<reference evidence="2 3" key="2">
    <citation type="journal article" date="2016" name="Genome Announc.">
        <title>Draft Genome Sequence of Erythromycin- and Oxytetracycline-Sensitive Nocardia seriolae Strain U-1 (NBRC 110359).</title>
        <authorList>
            <person name="Imajoh M."/>
            <person name="Sukeda M."/>
            <person name="Shimizu M."/>
            <person name="Yamane J."/>
            <person name="Ohnishi K."/>
            <person name="Oshima S."/>
        </authorList>
    </citation>
    <scope>NUCLEOTIDE SEQUENCE [LARGE SCALE GENOMIC DNA]</scope>
    <source>
        <strain evidence="2 3">U-1</strain>
    </source>
</reference>